<evidence type="ECO:0000313" key="2">
    <source>
        <dbReference type="Proteomes" id="UP000095767"/>
    </source>
</evidence>
<dbReference type="AlphaFoldDB" id="A0A1E5VTL5"/>
<evidence type="ECO:0000313" key="1">
    <source>
        <dbReference type="EMBL" id="OEL28455.1"/>
    </source>
</evidence>
<reference evidence="1 2" key="1">
    <citation type="submission" date="2016-09" db="EMBL/GenBank/DDBJ databases">
        <title>The draft genome of Dichanthelium oligosanthes: A C3 panicoid grass species.</title>
        <authorList>
            <person name="Studer A.J."/>
            <person name="Schnable J.C."/>
            <person name="Brutnell T.P."/>
        </authorList>
    </citation>
    <scope>NUCLEOTIDE SEQUENCE [LARGE SCALE GENOMIC DNA]</scope>
    <source>
        <strain evidence="2">cv. Kellogg 1175</strain>
        <tissue evidence="1">Leaf</tissue>
    </source>
</reference>
<sequence>LVCLRTMRRGGVTQCTASEALCKTRPLKSCQRLTSFSLSQSEAF</sequence>
<proteinExistence type="predicted"/>
<gene>
    <name evidence="1" type="ORF">BAE44_0010526</name>
</gene>
<name>A0A1E5VTL5_9POAL</name>
<dbReference type="Proteomes" id="UP000095767">
    <property type="component" value="Unassembled WGS sequence"/>
</dbReference>
<feature type="non-terminal residue" evidence="1">
    <location>
        <position position="1"/>
    </location>
</feature>
<dbReference type="EMBL" id="LWDX02029979">
    <property type="protein sequence ID" value="OEL28455.1"/>
    <property type="molecule type" value="Genomic_DNA"/>
</dbReference>
<protein>
    <submittedName>
        <fullName evidence="1">Uncharacterized protein</fullName>
    </submittedName>
</protein>
<comment type="caution">
    <text evidence="1">The sequence shown here is derived from an EMBL/GenBank/DDBJ whole genome shotgun (WGS) entry which is preliminary data.</text>
</comment>
<keyword evidence="2" id="KW-1185">Reference proteome</keyword>
<accession>A0A1E5VTL5</accession>
<organism evidence="1 2">
    <name type="scientific">Dichanthelium oligosanthes</name>
    <dbReference type="NCBI Taxonomy" id="888268"/>
    <lineage>
        <taxon>Eukaryota</taxon>
        <taxon>Viridiplantae</taxon>
        <taxon>Streptophyta</taxon>
        <taxon>Embryophyta</taxon>
        <taxon>Tracheophyta</taxon>
        <taxon>Spermatophyta</taxon>
        <taxon>Magnoliopsida</taxon>
        <taxon>Liliopsida</taxon>
        <taxon>Poales</taxon>
        <taxon>Poaceae</taxon>
        <taxon>PACMAD clade</taxon>
        <taxon>Panicoideae</taxon>
        <taxon>Panicodae</taxon>
        <taxon>Paniceae</taxon>
        <taxon>Dichantheliinae</taxon>
        <taxon>Dichanthelium</taxon>
    </lineage>
</organism>